<organism evidence="2 3">
    <name type="scientific">Orbilia blumenaviensis</name>
    <dbReference type="NCBI Taxonomy" id="1796055"/>
    <lineage>
        <taxon>Eukaryota</taxon>
        <taxon>Fungi</taxon>
        <taxon>Dikarya</taxon>
        <taxon>Ascomycota</taxon>
        <taxon>Pezizomycotina</taxon>
        <taxon>Orbiliomycetes</taxon>
        <taxon>Orbiliales</taxon>
        <taxon>Orbiliaceae</taxon>
        <taxon>Orbilia</taxon>
    </lineage>
</organism>
<feature type="compositionally biased region" description="Polar residues" evidence="1">
    <location>
        <begin position="66"/>
        <end position="77"/>
    </location>
</feature>
<feature type="compositionally biased region" description="Low complexity" evidence="1">
    <location>
        <begin position="388"/>
        <end position="404"/>
    </location>
</feature>
<reference evidence="2 3" key="1">
    <citation type="submission" date="2019-10" db="EMBL/GenBank/DDBJ databases">
        <authorList>
            <person name="Palmer J.M."/>
        </authorList>
    </citation>
    <scope>NUCLEOTIDE SEQUENCE [LARGE SCALE GENOMIC DNA]</scope>
    <source>
        <strain evidence="2 3">TWF730</strain>
    </source>
</reference>
<dbReference type="AlphaFoldDB" id="A0AAV9VNA3"/>
<feature type="compositionally biased region" description="Polar residues" evidence="1">
    <location>
        <begin position="160"/>
        <end position="175"/>
    </location>
</feature>
<feature type="compositionally biased region" description="Polar residues" evidence="1">
    <location>
        <begin position="18"/>
        <end position="30"/>
    </location>
</feature>
<dbReference type="EMBL" id="JAVHNS010000001">
    <property type="protein sequence ID" value="KAK6362813.1"/>
    <property type="molecule type" value="Genomic_DNA"/>
</dbReference>
<evidence type="ECO:0000313" key="3">
    <source>
        <dbReference type="Proteomes" id="UP001373714"/>
    </source>
</evidence>
<feature type="region of interest" description="Disordered" evidence="1">
    <location>
        <begin position="1"/>
        <end position="258"/>
    </location>
</feature>
<feature type="compositionally biased region" description="Polar residues" evidence="1">
    <location>
        <begin position="424"/>
        <end position="433"/>
    </location>
</feature>
<protein>
    <submittedName>
        <fullName evidence="2">Uncharacterized protein</fullName>
    </submittedName>
</protein>
<feature type="compositionally biased region" description="Polar residues" evidence="1">
    <location>
        <begin position="441"/>
        <end position="455"/>
    </location>
</feature>
<evidence type="ECO:0000313" key="2">
    <source>
        <dbReference type="EMBL" id="KAK6362813.1"/>
    </source>
</evidence>
<evidence type="ECO:0000256" key="1">
    <source>
        <dbReference type="SAM" id="MobiDB-lite"/>
    </source>
</evidence>
<gene>
    <name evidence="2" type="ORF">TWF730_000266</name>
</gene>
<proteinExistence type="predicted"/>
<feature type="compositionally biased region" description="Low complexity" evidence="1">
    <location>
        <begin position="322"/>
        <end position="337"/>
    </location>
</feature>
<keyword evidence="3" id="KW-1185">Reference proteome</keyword>
<feature type="compositionally biased region" description="Polar residues" evidence="1">
    <location>
        <begin position="405"/>
        <end position="416"/>
    </location>
</feature>
<feature type="compositionally biased region" description="Polar residues" evidence="1">
    <location>
        <begin position="45"/>
        <end position="54"/>
    </location>
</feature>
<accession>A0AAV9VNA3</accession>
<feature type="compositionally biased region" description="Polar residues" evidence="1">
    <location>
        <begin position="128"/>
        <end position="141"/>
    </location>
</feature>
<feature type="region of interest" description="Disordered" evidence="1">
    <location>
        <begin position="321"/>
        <end position="455"/>
    </location>
</feature>
<comment type="caution">
    <text evidence="2">The sequence shown here is derived from an EMBL/GenBank/DDBJ whole genome shotgun (WGS) entry which is preliminary data.</text>
</comment>
<dbReference type="Proteomes" id="UP001373714">
    <property type="component" value="Unassembled WGS sequence"/>
</dbReference>
<name>A0AAV9VNA3_9PEZI</name>
<sequence>MATMLKRILKGRDRTSKDYSNPSFPDQTGFSSGGAPGPKYHGGPNTFQSTTSSAVPVDYEREQPGYSMSPTSDTQSPFAVDYDRIRPDVDPSFYGAPPRPPQQTYGKSKPPPAVRYNQPAPKDPYPAFSSNPVDYESTPTAPSGRMASAQVVEYDKSPPRASQYSEYPQPTSNGRMGSAQVVEYNKVAPRPSQYSDYPPAQPKDSTATYSPAVYKPDPPPPAPKTDRMQGPPTYSPAVYKSDPPPTAPDTGRTLEPRAYGLAQYELPATAPQSLVSPAVVDYTRQAPVQSPYAHEMAPPSLASPAMVSYGQTPAGGYLSINSQMQSQPQNPAQQYPSYGNFGENAANQRPPYNYQEHYAPSGGSPTTPKYAHLNEAQKPQPRFENNHSESGNSSASSLYSPPFSATSNSTAPTSVYSFDRPNFIPNTPNTPSRPNLPPRNPQATSSFGDSTATSADDPNVSKFVVRLFCQRKREEGDTHEESPRDIREFRLANLALIKLAAGAERYVLLDAVFGELDKAIAPLLEKHWYLTLNTTVEDHFVPGGKHVVAIGKVMVAYKGTQSTIYADFKKDEDYARFKMEMEYAMNTIRNSTSANAEKPKYRY</sequence>